<dbReference type="Pfam" id="PF04954">
    <property type="entry name" value="SIP"/>
    <property type="match status" value="1"/>
</dbReference>
<dbReference type="InterPro" id="IPR039374">
    <property type="entry name" value="SIP_fam"/>
</dbReference>
<dbReference type="PANTHER" id="PTHR30157">
    <property type="entry name" value="FERRIC REDUCTASE, NADPH-DEPENDENT"/>
    <property type="match status" value="1"/>
</dbReference>
<dbReference type="InterPro" id="IPR013113">
    <property type="entry name" value="SIP_FAD-bd"/>
</dbReference>
<sequence length="270" mass="30606">MPQDGHAPKRHPVLLTVKTITDLSPNYRRICFTSEQLAHYPECSNGAHIKLMLAKPEQQQPVLPDMTPTGPKWQSPEDKPILRTFSIRQLRSEQHEIDIDFALHGEIGPASRFALTAKPGDHVGISPPGGPHPMRKPAEYYYIAGDLTAQPAISAMIEEMPAASQGYVAIQVSDARDIQDIACPPNLALRWFIGKPDETAPLIDSFRQQALTTENSYFWFGGEESIVLGLRRWARNELDVNRQQIYAIPYWRYGKDEDSYHTQRHQHTDK</sequence>
<dbReference type="InterPro" id="IPR039261">
    <property type="entry name" value="FNR_nucleotide-bd"/>
</dbReference>
<evidence type="ECO:0000256" key="1">
    <source>
        <dbReference type="ARBA" id="ARBA00035644"/>
    </source>
</evidence>
<comment type="similarity">
    <text evidence="1">Belongs to the SIP oxidoreductase family.</text>
</comment>
<gene>
    <name evidence="3" type="ORF">R2X38_20380</name>
</gene>
<feature type="domain" description="FAD-binding FR-type" evidence="2">
    <location>
        <begin position="10"/>
        <end position="135"/>
    </location>
</feature>
<dbReference type="PANTHER" id="PTHR30157:SF0">
    <property type="entry name" value="NADPH-DEPENDENT FERRIC-CHELATE REDUCTASE"/>
    <property type="match status" value="1"/>
</dbReference>
<proteinExistence type="inferred from homology"/>
<dbReference type="RefSeq" id="WP_317524191.1">
    <property type="nucleotide sequence ID" value="NZ_JAWJZI010000012.1"/>
</dbReference>
<comment type="caution">
    <text evidence="3">The sequence shown here is derived from an EMBL/GenBank/DDBJ whole genome shotgun (WGS) entry which is preliminary data.</text>
</comment>
<keyword evidence="4" id="KW-1185">Reference proteome</keyword>
<dbReference type="PROSITE" id="PS51384">
    <property type="entry name" value="FAD_FR"/>
    <property type="match status" value="1"/>
</dbReference>
<protein>
    <submittedName>
        <fullName evidence="3">Siderophore-interacting protein</fullName>
    </submittedName>
</protein>
<organism evidence="3 4">
    <name type="scientific">Photobacterium rosenbergii</name>
    <dbReference type="NCBI Taxonomy" id="294936"/>
    <lineage>
        <taxon>Bacteria</taxon>
        <taxon>Pseudomonadati</taxon>
        <taxon>Pseudomonadota</taxon>
        <taxon>Gammaproteobacteria</taxon>
        <taxon>Vibrionales</taxon>
        <taxon>Vibrionaceae</taxon>
        <taxon>Photobacterium</taxon>
    </lineage>
</organism>
<dbReference type="Proteomes" id="UP001186452">
    <property type="component" value="Unassembled WGS sequence"/>
</dbReference>
<dbReference type="CDD" id="cd06193">
    <property type="entry name" value="siderophore_interacting"/>
    <property type="match status" value="1"/>
</dbReference>
<dbReference type="Gene3D" id="3.40.50.80">
    <property type="entry name" value="Nucleotide-binding domain of ferredoxin-NADP reductase (FNR) module"/>
    <property type="match status" value="1"/>
</dbReference>
<dbReference type="Gene3D" id="2.40.30.10">
    <property type="entry name" value="Translation factors"/>
    <property type="match status" value="1"/>
</dbReference>
<evidence type="ECO:0000259" key="2">
    <source>
        <dbReference type="PROSITE" id="PS51384"/>
    </source>
</evidence>
<evidence type="ECO:0000313" key="4">
    <source>
        <dbReference type="Proteomes" id="UP001186452"/>
    </source>
</evidence>
<reference evidence="3 4" key="1">
    <citation type="submission" date="2023-10" db="EMBL/GenBank/DDBJ databases">
        <title>Marine bacteria isolated from horseshoe crab.</title>
        <authorList>
            <person name="Cheng T.H."/>
        </authorList>
    </citation>
    <scope>NUCLEOTIDE SEQUENCE [LARGE SCALE GENOMIC DNA]</scope>
    <source>
        <strain evidence="3 4">HSC6</strain>
    </source>
</reference>
<dbReference type="InterPro" id="IPR007037">
    <property type="entry name" value="SIP_rossman_dom"/>
</dbReference>
<dbReference type="EMBL" id="JAWJZI010000012">
    <property type="protein sequence ID" value="MDV5171361.1"/>
    <property type="molecule type" value="Genomic_DNA"/>
</dbReference>
<evidence type="ECO:0000313" key="3">
    <source>
        <dbReference type="EMBL" id="MDV5171361.1"/>
    </source>
</evidence>
<accession>A0ABU3ZMN4</accession>
<dbReference type="SUPFAM" id="SSF63380">
    <property type="entry name" value="Riboflavin synthase domain-like"/>
    <property type="match status" value="1"/>
</dbReference>
<name>A0ABU3ZMN4_9GAMM</name>
<dbReference type="InterPro" id="IPR017927">
    <property type="entry name" value="FAD-bd_FR_type"/>
</dbReference>
<dbReference type="InterPro" id="IPR017938">
    <property type="entry name" value="Riboflavin_synthase-like_b-brl"/>
</dbReference>
<dbReference type="Pfam" id="PF08021">
    <property type="entry name" value="FAD_binding_9"/>
    <property type="match status" value="1"/>
</dbReference>